<dbReference type="Proteomes" id="UP000516148">
    <property type="component" value="Chromosome"/>
</dbReference>
<gene>
    <name evidence="2" type="ORF">H3Z74_22200</name>
</gene>
<evidence type="ECO:0000259" key="1">
    <source>
        <dbReference type="Pfam" id="PF05117"/>
    </source>
</evidence>
<proteinExistence type="predicted"/>
<evidence type="ECO:0000313" key="3">
    <source>
        <dbReference type="Proteomes" id="UP000516148"/>
    </source>
</evidence>
<name>A0A7H0LI40_9SPHN</name>
<evidence type="ECO:0000313" key="2">
    <source>
        <dbReference type="EMBL" id="QNQ09343.1"/>
    </source>
</evidence>
<protein>
    <submittedName>
        <fullName evidence="2">DUF695 domain-containing protein</fullName>
    </submittedName>
</protein>
<organism evidence="2 3">
    <name type="scientific">Sphingomonas alpina</name>
    <dbReference type="NCBI Taxonomy" id="653931"/>
    <lineage>
        <taxon>Bacteria</taxon>
        <taxon>Pseudomonadati</taxon>
        <taxon>Pseudomonadota</taxon>
        <taxon>Alphaproteobacteria</taxon>
        <taxon>Sphingomonadales</taxon>
        <taxon>Sphingomonadaceae</taxon>
        <taxon>Sphingomonas</taxon>
    </lineage>
</organism>
<feature type="domain" description="DUF695" evidence="1">
    <location>
        <begin position="5"/>
        <end position="131"/>
    </location>
</feature>
<sequence length="138" mass="15465">MRNADDWSIATGMVDGNRTIIRVLSQLPEPDERVERPLLIHVTWAYGETPTGMPDAATLDMIETFEETIFASIDQQDWATEVAAITGNGAKQWRFYTDDGDNFVAQFSTALADHPVYPIELEGIPDPEWQGLRELQPG</sequence>
<reference evidence="2 3" key="1">
    <citation type="submission" date="2020-09" db="EMBL/GenBank/DDBJ databases">
        <title>Sphingomonas sp., a new species isolated from pork steak.</title>
        <authorList>
            <person name="Heidler von Heilborn D."/>
        </authorList>
    </citation>
    <scope>NUCLEOTIDE SEQUENCE [LARGE SCALE GENOMIC DNA]</scope>
    <source>
        <strain evidence="3">S8-3T</strain>
    </source>
</reference>
<dbReference type="AlphaFoldDB" id="A0A7H0LI40"/>
<dbReference type="Pfam" id="PF05117">
    <property type="entry name" value="DUF695"/>
    <property type="match status" value="1"/>
</dbReference>
<accession>A0A7H0LI40</accession>
<keyword evidence="3" id="KW-1185">Reference proteome</keyword>
<dbReference type="RefSeq" id="WP_187761658.1">
    <property type="nucleotide sequence ID" value="NZ_CP061038.1"/>
</dbReference>
<dbReference type="EMBL" id="CP061038">
    <property type="protein sequence ID" value="QNQ09343.1"/>
    <property type="molecule type" value="Genomic_DNA"/>
</dbReference>
<dbReference type="KEGG" id="spap:H3Z74_22200"/>
<dbReference type="InterPro" id="IPR016097">
    <property type="entry name" value="DUF695"/>
</dbReference>